<gene>
    <name evidence="2" type="ORF">EV643_13652</name>
</gene>
<evidence type="ECO:0000313" key="2">
    <source>
        <dbReference type="EMBL" id="TDO30670.1"/>
    </source>
</evidence>
<dbReference type="Proteomes" id="UP000295388">
    <property type="component" value="Unassembled WGS sequence"/>
</dbReference>
<dbReference type="GO" id="GO:0005840">
    <property type="term" value="C:ribosome"/>
    <property type="evidence" value="ECO:0007669"/>
    <property type="project" value="UniProtKB-KW"/>
</dbReference>
<dbReference type="Pfam" id="PF00583">
    <property type="entry name" value="Acetyltransf_1"/>
    <property type="match status" value="1"/>
</dbReference>
<keyword evidence="2" id="KW-0689">Ribosomal protein</keyword>
<dbReference type="RefSeq" id="WP_133805578.1">
    <property type="nucleotide sequence ID" value="NZ_SNWQ01000036.1"/>
</dbReference>
<dbReference type="CDD" id="cd04301">
    <property type="entry name" value="NAT_SF"/>
    <property type="match status" value="1"/>
</dbReference>
<reference evidence="2 3" key="1">
    <citation type="submission" date="2019-03" db="EMBL/GenBank/DDBJ databases">
        <title>Genomic Encyclopedia of Type Strains, Phase III (KMG-III): the genomes of soil and plant-associated and newly described type strains.</title>
        <authorList>
            <person name="Whitman W."/>
        </authorList>
    </citation>
    <scope>NUCLEOTIDE SEQUENCE [LARGE SCALE GENOMIC DNA]</scope>
    <source>
        <strain evidence="2 3">VKM Ac-2527</strain>
    </source>
</reference>
<dbReference type="InterPro" id="IPR016181">
    <property type="entry name" value="Acyl_CoA_acyltransferase"/>
</dbReference>
<name>A0A4R6J5H6_9ACTN</name>
<comment type="caution">
    <text evidence="2">The sequence shown here is derived from an EMBL/GenBank/DDBJ whole genome shotgun (WGS) entry which is preliminary data.</text>
</comment>
<proteinExistence type="predicted"/>
<evidence type="ECO:0000259" key="1">
    <source>
        <dbReference type="PROSITE" id="PS51186"/>
    </source>
</evidence>
<keyword evidence="2" id="KW-0687">Ribonucleoprotein</keyword>
<protein>
    <submittedName>
        <fullName evidence="2">Ribosomal protein S18 acetylase RimI-like enzyme</fullName>
    </submittedName>
</protein>
<dbReference type="AlphaFoldDB" id="A0A4R6J5H6"/>
<keyword evidence="3" id="KW-1185">Reference proteome</keyword>
<dbReference type="InterPro" id="IPR000182">
    <property type="entry name" value="GNAT_dom"/>
</dbReference>
<sequence length="321" mass="35140">MTTTVVLPGDHTVRSPELQDAEAIFGLRSAHNTAVVGFADCTLDEVAGEIVDPGFDLGTDGWLVLDRDGLPAGYAYTFGKGNREIVEIEVTSQNPAVAAWLFEQTMRRAREMGRERGHAEITVDSTIYRADEPLRALLSGHDFVVGTTYHQMRIDHTGPVATPEVPAGVVVRRGTFDAASRWIAHEVLIDSFRGQFGFVPRPHDEWVTALDARANFDWSQLTLLEIDGKAVAIRMCSDAHIEQGNLGHVGMLGVLKEFRGRGLARFLLRDAFALDAAAGRTGTTLYVDTNNPTPALGLYLSAGMTPTLVLDGWRRHVLPTY</sequence>
<dbReference type="EMBL" id="SNWQ01000036">
    <property type="protein sequence ID" value="TDO30670.1"/>
    <property type="molecule type" value="Genomic_DNA"/>
</dbReference>
<accession>A0A4R6J5H6</accession>
<dbReference type="PROSITE" id="PS51186">
    <property type="entry name" value="GNAT"/>
    <property type="match status" value="1"/>
</dbReference>
<evidence type="ECO:0000313" key="3">
    <source>
        <dbReference type="Proteomes" id="UP000295388"/>
    </source>
</evidence>
<dbReference type="Gene3D" id="3.40.630.30">
    <property type="match status" value="1"/>
</dbReference>
<dbReference type="GO" id="GO:0016747">
    <property type="term" value="F:acyltransferase activity, transferring groups other than amino-acyl groups"/>
    <property type="evidence" value="ECO:0007669"/>
    <property type="project" value="InterPro"/>
</dbReference>
<dbReference type="SUPFAM" id="SSF55729">
    <property type="entry name" value="Acyl-CoA N-acyltransferases (Nat)"/>
    <property type="match status" value="1"/>
</dbReference>
<feature type="domain" description="N-acetyltransferase" evidence="1">
    <location>
        <begin position="174"/>
        <end position="321"/>
    </location>
</feature>
<organism evidence="2 3">
    <name type="scientific">Kribbella caucasensis</name>
    <dbReference type="NCBI Taxonomy" id="2512215"/>
    <lineage>
        <taxon>Bacteria</taxon>
        <taxon>Bacillati</taxon>
        <taxon>Actinomycetota</taxon>
        <taxon>Actinomycetes</taxon>
        <taxon>Propionibacteriales</taxon>
        <taxon>Kribbellaceae</taxon>
        <taxon>Kribbella</taxon>
    </lineage>
</organism>
<dbReference type="OrthoDB" id="9799092at2"/>